<feature type="compositionally biased region" description="Basic and acidic residues" evidence="1">
    <location>
        <begin position="256"/>
        <end position="266"/>
    </location>
</feature>
<dbReference type="EMBL" id="JAULSY010000169">
    <property type="protein sequence ID" value="KAK0660137.1"/>
    <property type="molecule type" value="Genomic_DNA"/>
</dbReference>
<feature type="region of interest" description="Disordered" evidence="1">
    <location>
        <begin position="246"/>
        <end position="294"/>
    </location>
</feature>
<reference evidence="2" key="1">
    <citation type="submission" date="2023-06" db="EMBL/GenBank/DDBJ databases">
        <title>Genome-scale phylogeny and comparative genomics of the fungal order Sordariales.</title>
        <authorList>
            <consortium name="Lawrence Berkeley National Laboratory"/>
            <person name="Hensen N."/>
            <person name="Bonometti L."/>
            <person name="Westerberg I."/>
            <person name="Brannstrom I.O."/>
            <person name="Guillou S."/>
            <person name="Cros-Aarteil S."/>
            <person name="Calhoun S."/>
            <person name="Haridas S."/>
            <person name="Kuo A."/>
            <person name="Mondo S."/>
            <person name="Pangilinan J."/>
            <person name="Riley R."/>
            <person name="Labutti K."/>
            <person name="Andreopoulos B."/>
            <person name="Lipzen A."/>
            <person name="Chen C."/>
            <person name="Yanf M."/>
            <person name="Daum C."/>
            <person name="Ng V."/>
            <person name="Clum A."/>
            <person name="Steindorff A."/>
            <person name="Ohm R."/>
            <person name="Martin F."/>
            <person name="Silar P."/>
            <person name="Natvig D."/>
            <person name="Lalanne C."/>
            <person name="Gautier V."/>
            <person name="Ament-Velasquez S.L."/>
            <person name="Kruys A."/>
            <person name="Hutchinson M.I."/>
            <person name="Powell A.J."/>
            <person name="Barry K."/>
            <person name="Miller A.N."/>
            <person name="Grigoriev I.V."/>
            <person name="Debuchy R."/>
            <person name="Gladieux P."/>
            <person name="Thoren M.H."/>
            <person name="Johannesson H."/>
        </authorList>
    </citation>
    <scope>NUCLEOTIDE SEQUENCE</scope>
    <source>
        <strain evidence="2">CBS 307.81</strain>
    </source>
</reference>
<proteinExistence type="predicted"/>
<sequence length="330" mass="35999">MSKYVTLDEYLAANKKNIGRESVPRPIVQPAASYPKSLCALFDASGDEMTEEERRFYNLRHQTFTDKANVYVAQECGTQDDINQFFIRCLARQDAAIDRMERKFTMSVAAAVEAEIDIFLGNKPTVERIRGVNRRLNQMQLELKTFKDEVKAHPDFSGNPEDVKARKAALAAAAGVANQSKKRKKVAGTAEPVGQGAGQGPDGLDQIYESLINVVSTIQHFRAGPSPAASDEDQNPRSFEFLQLTAPDATPATTPEDIKKEEDAKMQMDGATDDADMADDEASQLTQASPTAAPVASMTKLLSNTRLGNGVEVSLPVRTAGWDNVADVVE</sequence>
<evidence type="ECO:0000313" key="2">
    <source>
        <dbReference type="EMBL" id="KAK0660137.1"/>
    </source>
</evidence>
<feature type="compositionally biased region" description="Acidic residues" evidence="1">
    <location>
        <begin position="271"/>
        <end position="282"/>
    </location>
</feature>
<feature type="compositionally biased region" description="Low complexity" evidence="1">
    <location>
        <begin position="246"/>
        <end position="255"/>
    </location>
</feature>
<gene>
    <name evidence="2" type="ORF">QBC41DRAFT_261882</name>
</gene>
<keyword evidence="3" id="KW-1185">Reference proteome</keyword>
<feature type="region of interest" description="Disordered" evidence="1">
    <location>
        <begin position="182"/>
        <end position="201"/>
    </location>
</feature>
<dbReference type="Proteomes" id="UP001174997">
    <property type="component" value="Unassembled WGS sequence"/>
</dbReference>
<organism evidence="2 3">
    <name type="scientific">Cercophora samala</name>
    <dbReference type="NCBI Taxonomy" id="330535"/>
    <lineage>
        <taxon>Eukaryota</taxon>
        <taxon>Fungi</taxon>
        <taxon>Dikarya</taxon>
        <taxon>Ascomycota</taxon>
        <taxon>Pezizomycotina</taxon>
        <taxon>Sordariomycetes</taxon>
        <taxon>Sordariomycetidae</taxon>
        <taxon>Sordariales</taxon>
        <taxon>Lasiosphaeriaceae</taxon>
        <taxon>Cercophora</taxon>
    </lineage>
</organism>
<evidence type="ECO:0000256" key="1">
    <source>
        <dbReference type="SAM" id="MobiDB-lite"/>
    </source>
</evidence>
<name>A0AA39YX17_9PEZI</name>
<evidence type="ECO:0000313" key="3">
    <source>
        <dbReference type="Proteomes" id="UP001174997"/>
    </source>
</evidence>
<dbReference type="AlphaFoldDB" id="A0AA39YX17"/>
<comment type="caution">
    <text evidence="2">The sequence shown here is derived from an EMBL/GenBank/DDBJ whole genome shotgun (WGS) entry which is preliminary data.</text>
</comment>
<accession>A0AA39YX17</accession>
<protein>
    <submittedName>
        <fullName evidence="2">Uncharacterized protein</fullName>
    </submittedName>
</protein>